<reference evidence="3" key="1">
    <citation type="journal article" date="2019" name="Int. J. Syst. Evol. Microbiol.">
        <title>The Global Catalogue of Microorganisms (GCM) 10K type strain sequencing project: providing services to taxonomists for standard genome sequencing and annotation.</title>
        <authorList>
            <consortium name="The Broad Institute Genomics Platform"/>
            <consortium name="The Broad Institute Genome Sequencing Center for Infectious Disease"/>
            <person name="Wu L."/>
            <person name="Ma J."/>
        </authorList>
    </citation>
    <scope>NUCLEOTIDE SEQUENCE [LARGE SCALE GENOMIC DNA]</scope>
    <source>
        <strain evidence="3">CGMCC 1.15643</strain>
    </source>
</reference>
<dbReference type="RefSeq" id="WP_260349306.1">
    <property type="nucleotide sequence ID" value="NZ_JAOAOS010000012.1"/>
</dbReference>
<dbReference type="InterPro" id="IPR003607">
    <property type="entry name" value="HD/PDEase_dom"/>
</dbReference>
<keyword evidence="3" id="KW-1185">Reference proteome</keyword>
<dbReference type="SUPFAM" id="SSF109604">
    <property type="entry name" value="HD-domain/PDEase-like"/>
    <property type="match status" value="1"/>
</dbReference>
<dbReference type="PANTHER" id="PTHR43155">
    <property type="entry name" value="CYCLIC DI-GMP PHOSPHODIESTERASE PA4108-RELATED"/>
    <property type="match status" value="1"/>
</dbReference>
<dbReference type="Gene3D" id="1.10.3210.10">
    <property type="entry name" value="Hypothetical protein af1432"/>
    <property type="match status" value="1"/>
</dbReference>
<dbReference type="InterPro" id="IPR037522">
    <property type="entry name" value="HD_GYP_dom"/>
</dbReference>
<name>A0ABW0EYD9_9HYPH</name>
<evidence type="ECO:0000259" key="1">
    <source>
        <dbReference type="PROSITE" id="PS51832"/>
    </source>
</evidence>
<dbReference type="EC" id="3.1.4.-" evidence="2"/>
<keyword evidence="2" id="KW-0378">Hydrolase</keyword>
<dbReference type="PANTHER" id="PTHR43155:SF2">
    <property type="entry name" value="CYCLIC DI-GMP PHOSPHODIESTERASE PA4108"/>
    <property type="match status" value="1"/>
</dbReference>
<evidence type="ECO:0000313" key="3">
    <source>
        <dbReference type="Proteomes" id="UP001595976"/>
    </source>
</evidence>
<dbReference type="CDD" id="cd00077">
    <property type="entry name" value="HDc"/>
    <property type="match status" value="1"/>
</dbReference>
<dbReference type="NCBIfam" id="TIGR00277">
    <property type="entry name" value="HDIG"/>
    <property type="match status" value="1"/>
</dbReference>
<dbReference type="SMART" id="SM00471">
    <property type="entry name" value="HDc"/>
    <property type="match status" value="1"/>
</dbReference>
<comment type="caution">
    <text evidence="2">The sequence shown here is derived from an EMBL/GenBank/DDBJ whole genome shotgun (WGS) entry which is preliminary data.</text>
</comment>
<sequence length="356" mass="37751">MQRALSVWGACRSFDLAETDAIAAASGRILIVDLDLSDPATIGAARAALAPHRRGGTPFLFLLRDMSARCQMQANALGARVVLPAATAQPALLDRVGALLGLLQEAGPQAAQQRRFVRASAAFADLLEAAGSGDALPVQLIHDGVEAINRAAADADLDAWLDLVWRHDDATYQHCLLVSGLVAAFAHKLGFSEADRQLITGAAVLHDIGKARIPLDILRKEGPLTPEERAIICRHPQIGHDMLVAQGGFAPLVLDAVLSHHEMLDGSGYPRGIGAERISDPVRVITICDIYAALIERRSYKQPLPPGEAFAVLVGMGGKLDRDLVRVFGEVVLGTAVSRLGKVLGPAGPRDAERVA</sequence>
<dbReference type="InterPro" id="IPR006675">
    <property type="entry name" value="HDIG_dom"/>
</dbReference>
<dbReference type="EMBL" id="JBHSLI010000001">
    <property type="protein sequence ID" value="MFC5291513.1"/>
    <property type="molecule type" value="Genomic_DNA"/>
</dbReference>
<dbReference type="Proteomes" id="UP001595976">
    <property type="component" value="Unassembled WGS sequence"/>
</dbReference>
<proteinExistence type="predicted"/>
<organism evidence="2 3">
    <name type="scientific">Bosea minatitlanensis</name>
    <dbReference type="NCBI Taxonomy" id="128782"/>
    <lineage>
        <taxon>Bacteria</taxon>
        <taxon>Pseudomonadati</taxon>
        <taxon>Pseudomonadota</taxon>
        <taxon>Alphaproteobacteria</taxon>
        <taxon>Hyphomicrobiales</taxon>
        <taxon>Boseaceae</taxon>
        <taxon>Bosea</taxon>
    </lineage>
</organism>
<dbReference type="PROSITE" id="PS51832">
    <property type="entry name" value="HD_GYP"/>
    <property type="match status" value="1"/>
</dbReference>
<evidence type="ECO:0000313" key="2">
    <source>
        <dbReference type="EMBL" id="MFC5291513.1"/>
    </source>
</evidence>
<feature type="domain" description="HD-GYP" evidence="1">
    <location>
        <begin position="149"/>
        <end position="344"/>
    </location>
</feature>
<gene>
    <name evidence="2" type="ORF">ACFPK2_00735</name>
</gene>
<dbReference type="Pfam" id="PF13487">
    <property type="entry name" value="HD_5"/>
    <property type="match status" value="1"/>
</dbReference>
<accession>A0ABW0EYD9</accession>
<dbReference type="GO" id="GO:0016787">
    <property type="term" value="F:hydrolase activity"/>
    <property type="evidence" value="ECO:0007669"/>
    <property type="project" value="UniProtKB-KW"/>
</dbReference>
<protein>
    <submittedName>
        <fullName evidence="2">HD-GYP domain-containing protein</fullName>
        <ecNumber evidence="2">3.1.4.-</ecNumber>
    </submittedName>
</protein>